<dbReference type="RefSeq" id="WP_176758951.1">
    <property type="nucleotide sequence ID" value="NZ_FMUS01000011.1"/>
</dbReference>
<evidence type="ECO:0000313" key="5">
    <source>
        <dbReference type="Proteomes" id="UP000198636"/>
    </source>
</evidence>
<dbReference type="InterPro" id="IPR050491">
    <property type="entry name" value="AmpC-like"/>
</dbReference>
<sequence>MKLCEQINKLISEKVDKNQFSGVVLFKKENEEIFSGAYGYANRTWRINNTLKTRFRIASISKMFTAVGILQLIEAEKLSFNTKAVEYLNLENTKIPKDVTVESLLTHTSGIGDYFDEDLGGEEWEKLWSSIPIYKMRKLEDYLELFMYKEPVSKVNEKYHYSGAGYILLGLIIEKASGLTYFDYIREYIFSKINMNDSDFLSLDGVDELVAEGYEAILDGDEKIIGWKKNIYITTPDAASDGGATSSAEDLIKFIKALRNNELLGEKMSKGMFMPKVLEYDDTPRGYIWMYGYGNEFILNKESKEIVRCGHTGEEYGVSCRLYYYPSIDLDVVLLANQGWCAGSLGWSIHDIIMNSNL</sequence>
<evidence type="ECO:0000313" key="4">
    <source>
        <dbReference type="EMBL" id="SCY60324.1"/>
    </source>
</evidence>
<protein>
    <submittedName>
        <fullName evidence="4">CubicO group peptidase, beta-lactamase class C family</fullName>
    </submittedName>
</protein>
<organism evidence="4 5">
    <name type="scientific">Alkaliphilus peptidifermentans DSM 18978</name>
    <dbReference type="NCBI Taxonomy" id="1120976"/>
    <lineage>
        <taxon>Bacteria</taxon>
        <taxon>Bacillati</taxon>
        <taxon>Bacillota</taxon>
        <taxon>Clostridia</taxon>
        <taxon>Peptostreptococcales</taxon>
        <taxon>Natronincolaceae</taxon>
        <taxon>Alkaliphilus</taxon>
    </lineage>
</organism>
<keyword evidence="2" id="KW-0472">Membrane</keyword>
<feature type="domain" description="Beta-lactamase-related" evidence="3">
    <location>
        <begin position="8"/>
        <end position="338"/>
    </location>
</feature>
<dbReference type="PANTHER" id="PTHR46825">
    <property type="entry name" value="D-ALANYL-D-ALANINE-CARBOXYPEPTIDASE/ENDOPEPTIDASE AMPH"/>
    <property type="match status" value="1"/>
</dbReference>
<reference evidence="4 5" key="1">
    <citation type="submission" date="2016-10" db="EMBL/GenBank/DDBJ databases">
        <authorList>
            <person name="de Groot N.N."/>
        </authorList>
    </citation>
    <scope>NUCLEOTIDE SEQUENCE [LARGE SCALE GENOMIC DNA]</scope>
    <source>
        <strain evidence="4 5">DSM 18978</strain>
    </source>
</reference>
<dbReference type="InterPro" id="IPR012338">
    <property type="entry name" value="Beta-lactam/transpept-like"/>
</dbReference>
<dbReference type="EMBL" id="FMUS01000011">
    <property type="protein sequence ID" value="SCY60324.1"/>
    <property type="molecule type" value="Genomic_DNA"/>
</dbReference>
<name>A0A1G5H9D0_9FIRM</name>
<proteinExistence type="predicted"/>
<dbReference type="GO" id="GO:0016020">
    <property type="term" value="C:membrane"/>
    <property type="evidence" value="ECO:0007669"/>
    <property type="project" value="UniProtKB-SubCell"/>
</dbReference>
<keyword evidence="5" id="KW-1185">Reference proteome</keyword>
<evidence type="ECO:0000256" key="2">
    <source>
        <dbReference type="ARBA" id="ARBA00023136"/>
    </source>
</evidence>
<dbReference type="Pfam" id="PF00144">
    <property type="entry name" value="Beta-lactamase"/>
    <property type="match status" value="1"/>
</dbReference>
<evidence type="ECO:0000256" key="1">
    <source>
        <dbReference type="ARBA" id="ARBA00004370"/>
    </source>
</evidence>
<dbReference type="AlphaFoldDB" id="A0A1G5H9D0"/>
<dbReference type="Proteomes" id="UP000198636">
    <property type="component" value="Unassembled WGS sequence"/>
</dbReference>
<dbReference type="PANTHER" id="PTHR46825:SF11">
    <property type="entry name" value="PENICILLIN-BINDING PROTEIN 4"/>
    <property type="match status" value="1"/>
</dbReference>
<accession>A0A1G5H9D0</accession>
<dbReference type="Gene3D" id="3.40.710.10">
    <property type="entry name" value="DD-peptidase/beta-lactamase superfamily"/>
    <property type="match status" value="1"/>
</dbReference>
<dbReference type="InterPro" id="IPR001466">
    <property type="entry name" value="Beta-lactam-related"/>
</dbReference>
<dbReference type="STRING" id="1120976.SAMN03080606_01920"/>
<dbReference type="SUPFAM" id="SSF56601">
    <property type="entry name" value="beta-lactamase/transpeptidase-like"/>
    <property type="match status" value="1"/>
</dbReference>
<evidence type="ECO:0000259" key="3">
    <source>
        <dbReference type="Pfam" id="PF00144"/>
    </source>
</evidence>
<gene>
    <name evidence="4" type="ORF">SAMN03080606_01920</name>
</gene>
<comment type="subcellular location">
    <subcellularLocation>
        <location evidence="1">Membrane</location>
    </subcellularLocation>
</comment>